<organism evidence="3 4">
    <name type="scientific">Panacibacter ginsenosidivorans</name>
    <dbReference type="NCBI Taxonomy" id="1813871"/>
    <lineage>
        <taxon>Bacteria</taxon>
        <taxon>Pseudomonadati</taxon>
        <taxon>Bacteroidota</taxon>
        <taxon>Chitinophagia</taxon>
        <taxon>Chitinophagales</taxon>
        <taxon>Chitinophagaceae</taxon>
        <taxon>Panacibacter</taxon>
    </lineage>
</organism>
<dbReference type="InterPro" id="IPR050300">
    <property type="entry name" value="GDXG_lipolytic_enzyme"/>
</dbReference>
<dbReference type="EMBL" id="CP042435">
    <property type="protein sequence ID" value="QEC69494.1"/>
    <property type="molecule type" value="Genomic_DNA"/>
</dbReference>
<dbReference type="InterPro" id="IPR029058">
    <property type="entry name" value="AB_hydrolase_fold"/>
</dbReference>
<protein>
    <submittedName>
        <fullName evidence="3">Alpha/beta hydrolase</fullName>
    </submittedName>
</protein>
<feature type="domain" description="BD-FAE-like" evidence="2">
    <location>
        <begin position="112"/>
        <end position="304"/>
    </location>
</feature>
<dbReference type="Pfam" id="PF20434">
    <property type="entry name" value="BD-FAE"/>
    <property type="match status" value="1"/>
</dbReference>
<dbReference type="GO" id="GO:0016787">
    <property type="term" value="F:hydrolase activity"/>
    <property type="evidence" value="ECO:0007669"/>
    <property type="project" value="UniProtKB-KW"/>
</dbReference>
<dbReference type="AlphaFoldDB" id="A0A5B8VDF1"/>
<sequence>MLHKVLQPGSKKNYCKNCVKRKPCIIPFHLLLADTVYLAPQIILIQKPAANNMRRYLLAIITTFVFFPLLFSCHQKKEKHAEETYDFKGKTMTNIVFAENTDHNGQKENIDLDLYLPKSAGDGKKYPLTVFIHGGGFRVGEKEDGKVFCEMLADKGFAVASINYRTGWDKGKDPCSEDTSAVKVAVYRALQDTHAALRFLAANANKYAADTNWVFISGSSAGGILSLATNYYPQDSANIFFGNMVDSLGLLNNYGNNLTTNCNIKGIAAMWGGLNSPFLVTKNNALPTIFFHGEKDNVVPYDVSYFYNCPNFYQCYGAKPLYNRLVSLGVPAEAYIDPNGGHGVYTAKFRANATADFFNGLMTKKVQTGFHTETSDLIAVK</sequence>
<keyword evidence="4" id="KW-1185">Reference proteome</keyword>
<keyword evidence="1 3" id="KW-0378">Hydrolase</keyword>
<dbReference type="KEGG" id="pgin:FRZ67_20125"/>
<dbReference type="Gene3D" id="3.40.50.1820">
    <property type="entry name" value="alpha/beta hydrolase"/>
    <property type="match status" value="1"/>
</dbReference>
<dbReference type="InterPro" id="IPR049492">
    <property type="entry name" value="BD-FAE-like_dom"/>
</dbReference>
<evidence type="ECO:0000259" key="2">
    <source>
        <dbReference type="Pfam" id="PF20434"/>
    </source>
</evidence>
<evidence type="ECO:0000313" key="4">
    <source>
        <dbReference type="Proteomes" id="UP000321533"/>
    </source>
</evidence>
<evidence type="ECO:0000313" key="3">
    <source>
        <dbReference type="EMBL" id="QEC69494.1"/>
    </source>
</evidence>
<accession>A0A5B8VDF1</accession>
<name>A0A5B8VDF1_9BACT</name>
<reference evidence="3 4" key="1">
    <citation type="journal article" date="2016" name="Int. J. Syst. Evol. Microbiol.">
        <title>Panacibacter ginsenosidivorans gen. nov., sp. nov., with ginsenoside converting activity isolated from soil of a ginseng field.</title>
        <authorList>
            <person name="Siddiqi M.Z."/>
            <person name="Muhammad Shafi S."/>
            <person name="Choi K.D."/>
            <person name="Im W.T."/>
        </authorList>
    </citation>
    <scope>NUCLEOTIDE SEQUENCE [LARGE SCALE GENOMIC DNA]</scope>
    <source>
        <strain evidence="3 4">Gsoil1550</strain>
    </source>
</reference>
<proteinExistence type="predicted"/>
<dbReference type="SUPFAM" id="SSF53474">
    <property type="entry name" value="alpha/beta-Hydrolases"/>
    <property type="match status" value="1"/>
</dbReference>
<evidence type="ECO:0000256" key="1">
    <source>
        <dbReference type="ARBA" id="ARBA00022801"/>
    </source>
</evidence>
<dbReference type="Proteomes" id="UP000321533">
    <property type="component" value="Chromosome"/>
</dbReference>
<dbReference type="PANTHER" id="PTHR48081">
    <property type="entry name" value="AB HYDROLASE SUPERFAMILY PROTEIN C4A8.06C"/>
    <property type="match status" value="1"/>
</dbReference>
<gene>
    <name evidence="3" type="ORF">FRZ67_20125</name>
</gene>